<comment type="domain">
    <text evidence="10">IleRS has two distinct active sites: one for aminoacylation and one for editing. The misactivated valine is translocated from the active site to the editing site, which sterically excludes the correctly activated isoleucine. The single editing site contains two valyl binding pockets, one specific for each substrate (Val-AMP or Val-tRNA(Ile)).</text>
</comment>
<dbReference type="GO" id="GO:0006428">
    <property type="term" value="P:isoleucyl-tRNA aminoacylation"/>
    <property type="evidence" value="ECO:0007669"/>
    <property type="project" value="UniProtKB-UniRule"/>
</dbReference>
<evidence type="ECO:0000256" key="7">
    <source>
        <dbReference type="ARBA" id="ARBA00023146"/>
    </source>
</evidence>
<comment type="catalytic activity">
    <reaction evidence="9 10">
        <text>tRNA(Ile) + L-isoleucine + ATP = L-isoleucyl-tRNA(Ile) + AMP + diphosphate</text>
        <dbReference type="Rhea" id="RHEA:11060"/>
        <dbReference type="Rhea" id="RHEA-COMP:9666"/>
        <dbReference type="Rhea" id="RHEA-COMP:9695"/>
        <dbReference type="ChEBI" id="CHEBI:30616"/>
        <dbReference type="ChEBI" id="CHEBI:33019"/>
        <dbReference type="ChEBI" id="CHEBI:58045"/>
        <dbReference type="ChEBI" id="CHEBI:78442"/>
        <dbReference type="ChEBI" id="CHEBI:78528"/>
        <dbReference type="ChEBI" id="CHEBI:456215"/>
        <dbReference type="EC" id="6.1.1.5"/>
    </reaction>
</comment>
<dbReference type="InterPro" id="IPR002301">
    <property type="entry name" value="Ile-tRNA-ligase"/>
</dbReference>
<dbReference type="Proteomes" id="UP000760668">
    <property type="component" value="Unassembled WGS sequence"/>
</dbReference>
<dbReference type="PANTHER" id="PTHR42765:SF1">
    <property type="entry name" value="ISOLEUCINE--TRNA LIGASE, MITOCHONDRIAL"/>
    <property type="match status" value="1"/>
</dbReference>
<dbReference type="GO" id="GO:0002161">
    <property type="term" value="F:aminoacyl-tRNA deacylase activity"/>
    <property type="evidence" value="ECO:0007669"/>
    <property type="project" value="InterPro"/>
</dbReference>
<evidence type="ECO:0000256" key="1">
    <source>
        <dbReference type="ARBA" id="ARBA00006887"/>
    </source>
</evidence>
<evidence type="ECO:0000256" key="2">
    <source>
        <dbReference type="ARBA" id="ARBA00022490"/>
    </source>
</evidence>
<dbReference type="SUPFAM" id="SSF47323">
    <property type="entry name" value="Anticodon-binding domain of a subclass of class I aminoacyl-tRNA synthetases"/>
    <property type="match status" value="1"/>
</dbReference>
<dbReference type="InterPro" id="IPR033708">
    <property type="entry name" value="Anticodon_Ile_BEm"/>
</dbReference>
<dbReference type="InterPro" id="IPR009080">
    <property type="entry name" value="tRNAsynth_Ia_anticodon-bd"/>
</dbReference>
<comment type="similarity">
    <text evidence="1 10">Belongs to the class-I aminoacyl-tRNA synthetase family. IleS type 1 subfamily.</text>
</comment>
<dbReference type="CDD" id="cd07960">
    <property type="entry name" value="Anticodon_Ia_Ile_BEm"/>
    <property type="match status" value="1"/>
</dbReference>
<feature type="domain" description="Methionyl/Valyl/Leucyl/Isoleucyl-tRNA synthetase anticodon-binding" evidence="13">
    <location>
        <begin position="690"/>
        <end position="846"/>
    </location>
</feature>
<feature type="binding site" evidence="10">
    <location>
        <position position="610"/>
    </location>
    <ligand>
        <name>ATP</name>
        <dbReference type="ChEBI" id="CHEBI:30616"/>
    </ligand>
</feature>
<dbReference type="AlphaFoldDB" id="A0A921MKW4"/>
<dbReference type="Pfam" id="PF06827">
    <property type="entry name" value="zf-FPG_IleRS"/>
    <property type="match status" value="1"/>
</dbReference>
<evidence type="ECO:0000256" key="8">
    <source>
        <dbReference type="ARBA" id="ARBA00025217"/>
    </source>
</evidence>
<dbReference type="Gene3D" id="1.10.730.20">
    <property type="match status" value="1"/>
</dbReference>
<comment type="function">
    <text evidence="8 10">Catalyzes the attachment of isoleucine to tRNA(Ile). As IleRS can inadvertently accommodate and process structurally similar amino acids such as valine, to avoid such errors it has two additional distinct tRNA(Ile)-dependent editing activities. One activity is designated as 'pretransfer' editing and involves the hydrolysis of activated Val-AMP. The other activity is designated 'posttransfer' editing and involves deacylation of mischarged Val-tRNA(Ile).</text>
</comment>
<evidence type="ECO:0000256" key="3">
    <source>
        <dbReference type="ARBA" id="ARBA00022598"/>
    </source>
</evidence>
<keyword evidence="3 10" id="KW-0436">Ligase</keyword>
<comment type="subcellular location">
    <subcellularLocation>
        <location evidence="10">Cytoplasm</location>
    </subcellularLocation>
</comment>
<dbReference type="GO" id="GO:0004822">
    <property type="term" value="F:isoleucine-tRNA ligase activity"/>
    <property type="evidence" value="ECO:0007669"/>
    <property type="project" value="UniProtKB-UniRule"/>
</dbReference>
<dbReference type="Gene3D" id="1.10.10.830">
    <property type="entry name" value="Ile-tRNA synthetase CP2 domain-like"/>
    <property type="match status" value="1"/>
</dbReference>
<dbReference type="FunFam" id="1.10.730.20:FF:000001">
    <property type="entry name" value="Isoleucine--tRNA ligase"/>
    <property type="match status" value="1"/>
</dbReference>
<evidence type="ECO:0000259" key="11">
    <source>
        <dbReference type="Pfam" id="PF00133"/>
    </source>
</evidence>
<evidence type="ECO:0000256" key="5">
    <source>
        <dbReference type="ARBA" id="ARBA00022840"/>
    </source>
</evidence>
<evidence type="ECO:0000259" key="13">
    <source>
        <dbReference type="Pfam" id="PF08264"/>
    </source>
</evidence>
<feature type="domain" description="Aminoacyl-tRNA synthetase class Ia" evidence="11">
    <location>
        <begin position="27"/>
        <end position="646"/>
    </location>
</feature>
<dbReference type="PRINTS" id="PR00984">
    <property type="entry name" value="TRNASYNTHILE"/>
</dbReference>
<evidence type="ECO:0000256" key="6">
    <source>
        <dbReference type="ARBA" id="ARBA00022917"/>
    </source>
</evidence>
<evidence type="ECO:0000313" key="14">
    <source>
        <dbReference type="EMBL" id="HJG85966.1"/>
    </source>
</evidence>
<feature type="binding site" evidence="10">
    <location>
        <position position="909"/>
    </location>
    <ligand>
        <name>Zn(2+)</name>
        <dbReference type="ChEBI" id="CHEBI:29105"/>
    </ligand>
</feature>
<dbReference type="Pfam" id="PF00133">
    <property type="entry name" value="tRNA-synt_1"/>
    <property type="match status" value="1"/>
</dbReference>
<reference evidence="14" key="2">
    <citation type="submission" date="2021-09" db="EMBL/GenBank/DDBJ databases">
        <authorList>
            <person name="Gilroy R."/>
        </authorList>
    </citation>
    <scope>NUCLEOTIDE SEQUENCE</scope>
    <source>
        <strain evidence="14">CHK179-5677</strain>
    </source>
</reference>
<evidence type="ECO:0000256" key="9">
    <source>
        <dbReference type="ARBA" id="ARBA00048359"/>
    </source>
</evidence>
<dbReference type="PROSITE" id="PS00178">
    <property type="entry name" value="AA_TRNA_LIGASE_I"/>
    <property type="match status" value="1"/>
</dbReference>
<keyword evidence="5 10" id="KW-0067">ATP-binding</keyword>
<comment type="caution">
    <text evidence="14">The sequence shown here is derived from an EMBL/GenBank/DDBJ whole genome shotgun (WGS) entry which is preliminary data.</text>
</comment>
<keyword evidence="10" id="KW-0479">Metal-binding</keyword>
<dbReference type="GO" id="GO:0000049">
    <property type="term" value="F:tRNA binding"/>
    <property type="evidence" value="ECO:0007669"/>
    <property type="project" value="InterPro"/>
</dbReference>
<protein>
    <recommendedName>
        <fullName evidence="10">Isoleucine--tRNA ligase</fullName>
        <ecNumber evidence="10">6.1.1.5</ecNumber>
    </recommendedName>
    <alternativeName>
        <fullName evidence="10">Isoleucyl-tRNA synthetase</fullName>
        <shortName evidence="10">IleRS</shortName>
    </alternativeName>
</protein>
<feature type="short sequence motif" description="'HIGH' region" evidence="10">
    <location>
        <begin position="57"/>
        <end position="67"/>
    </location>
</feature>
<dbReference type="InterPro" id="IPR010663">
    <property type="entry name" value="Znf_FPG/IleRS"/>
</dbReference>
<keyword evidence="7 10" id="KW-0030">Aminoacyl-tRNA synthetase</keyword>
<feature type="binding site" evidence="10">
    <location>
        <position position="932"/>
    </location>
    <ligand>
        <name>Zn(2+)</name>
        <dbReference type="ChEBI" id="CHEBI:29105"/>
    </ligand>
</feature>
<proteinExistence type="inferred from homology"/>
<name>A0A921MKW4_9FIRM</name>
<dbReference type="InterPro" id="IPR002300">
    <property type="entry name" value="aa-tRNA-synth_Ia"/>
</dbReference>
<keyword evidence="4 10" id="KW-0547">Nucleotide-binding</keyword>
<sequence>MDYNKTIHLPKTDFPMRAGLPRREPDMLKAMEEKDIYHKLIKKNEGKPTFVLHDGPPYANGNIHIGTALNKILKDMIVKHRNMTGWCAPYVPGWDTHGLPIESAVLKDKSVKREEMTTAQFRTKCREYAEKYIAKMTGQFQRLGVLGEWENPYITLLPEFEAKQIEVFGKMAEKGLIYKGMKPVYWCPHDQTALAEAEIEYADDPCTTIFVKFPVRDDKGKLGQYADLSKTYFVIWTTTPWTIPGNFAICLNADFDYVLLQVPSGDVYVLAKELAEKVCKAAHIDYDACKVLAEMKGSEFELMTATHPLFDRESVILNGEHVTLDAGSGCVHTAPGFGAEDFQICQQYDKAGLTHIGVPVPVNAKGVMTDERYNGQFYAKGNDMVVEDLEKESFLVAKESITHSYPHCWRCKHPIIYRATEQWFCSVDAIKDAAVKSCDSIQWKPEWGKERMISMISERNDWCISRQRVWGVPIPIFYCDDCGADIVTPETIAHVAELFREHGSNIWFDKEAKDLLPEGFVCPKCGKVHFSKETDIMDVWFDSGSTWAAVAAERPYLKYPADLYLEGGDQYRGWFQSSMLTSIAVNGVAPYKQITTHGWTVDGEGKAMHKSLGNAVSPDEVIKDYGADLLRLWVASADYTQDMRISKEIMKQLSDAYLKIRNTARYMLGSLNGFDPDADSVAYADLMDLDKWALSRLNELARTVRNFYNKYEFHGVYRSLYNFCVVDLSNFYFDIIKDRLYCGDEAGRRSAQTALYRILDGMTRLVAPILAFTSEEIWQAMPHDKTADAECVLFNEMPDFDEALALPQDQAQRWEAAMALRTDVNKALEIARGEKRIGKSLEAAVTLYFDGDEAQALWRGPLGGFDTHDLETICIVSHVDAVIGSGQGYQGEAVPGLTVQVEQASGAKCARCWMYNEHVGEDHDHPELCPRCAAVVKAEQ</sequence>
<feature type="domain" description="Zinc finger FPG/IleRS-type" evidence="12">
    <location>
        <begin position="908"/>
        <end position="934"/>
    </location>
</feature>
<accession>A0A921MKW4</accession>
<dbReference type="Pfam" id="PF08264">
    <property type="entry name" value="Anticodon_1"/>
    <property type="match status" value="1"/>
</dbReference>
<dbReference type="NCBIfam" id="TIGR00392">
    <property type="entry name" value="ileS"/>
    <property type="match status" value="1"/>
</dbReference>
<keyword evidence="6 10" id="KW-0648">Protein biosynthesis</keyword>
<dbReference type="GO" id="GO:0005829">
    <property type="term" value="C:cytosol"/>
    <property type="evidence" value="ECO:0007669"/>
    <property type="project" value="TreeGrafter"/>
</dbReference>
<evidence type="ECO:0000256" key="10">
    <source>
        <dbReference type="HAMAP-Rule" id="MF_02002"/>
    </source>
</evidence>
<dbReference type="InterPro" id="IPR009008">
    <property type="entry name" value="Val/Leu/Ile-tRNA-synth_edit"/>
</dbReference>
<comment type="subunit">
    <text evidence="10">Monomer.</text>
</comment>
<evidence type="ECO:0000256" key="4">
    <source>
        <dbReference type="ARBA" id="ARBA00022741"/>
    </source>
</evidence>
<feature type="binding site" evidence="10">
    <location>
        <position position="929"/>
    </location>
    <ligand>
        <name>Zn(2+)</name>
        <dbReference type="ChEBI" id="CHEBI:29105"/>
    </ligand>
</feature>
<dbReference type="InterPro" id="IPR023585">
    <property type="entry name" value="Ile-tRNA-ligase_type1"/>
</dbReference>
<dbReference type="SUPFAM" id="SSF50677">
    <property type="entry name" value="ValRS/IleRS/LeuRS editing domain"/>
    <property type="match status" value="1"/>
</dbReference>
<dbReference type="PANTHER" id="PTHR42765">
    <property type="entry name" value="SOLEUCYL-TRNA SYNTHETASE"/>
    <property type="match status" value="1"/>
</dbReference>
<dbReference type="InterPro" id="IPR050081">
    <property type="entry name" value="Ile-tRNA_ligase"/>
</dbReference>
<dbReference type="FunFam" id="3.40.50.620:FF:000152">
    <property type="entry name" value="Isoleucine--tRNA ligase"/>
    <property type="match status" value="1"/>
</dbReference>
<feature type="short sequence motif" description="'KMSKS' region" evidence="10">
    <location>
        <begin position="607"/>
        <end position="611"/>
    </location>
</feature>
<dbReference type="HAMAP" id="MF_02002">
    <property type="entry name" value="Ile_tRNA_synth_type1"/>
    <property type="match status" value="1"/>
</dbReference>
<evidence type="ECO:0000259" key="12">
    <source>
        <dbReference type="Pfam" id="PF06827"/>
    </source>
</evidence>
<dbReference type="EMBL" id="DYUC01000022">
    <property type="protein sequence ID" value="HJG85966.1"/>
    <property type="molecule type" value="Genomic_DNA"/>
</dbReference>
<dbReference type="InterPro" id="IPR013155">
    <property type="entry name" value="M/V/L/I-tRNA-synth_anticd-bd"/>
</dbReference>
<keyword evidence="2 10" id="KW-0963">Cytoplasm</keyword>
<dbReference type="InterPro" id="IPR014729">
    <property type="entry name" value="Rossmann-like_a/b/a_fold"/>
</dbReference>
<organism evidence="14 15">
    <name type="scientific">Pseudoflavonifractor capillosus</name>
    <dbReference type="NCBI Taxonomy" id="106588"/>
    <lineage>
        <taxon>Bacteria</taxon>
        <taxon>Bacillati</taxon>
        <taxon>Bacillota</taxon>
        <taxon>Clostridia</taxon>
        <taxon>Eubacteriales</taxon>
        <taxon>Oscillospiraceae</taxon>
        <taxon>Pseudoflavonifractor</taxon>
    </lineage>
</organism>
<dbReference type="Gene3D" id="3.40.50.620">
    <property type="entry name" value="HUPs"/>
    <property type="match status" value="2"/>
</dbReference>
<dbReference type="GO" id="GO:0008270">
    <property type="term" value="F:zinc ion binding"/>
    <property type="evidence" value="ECO:0007669"/>
    <property type="project" value="UniProtKB-UniRule"/>
</dbReference>
<dbReference type="RefSeq" id="WP_295368844.1">
    <property type="nucleotide sequence ID" value="NZ_DYUC01000022.1"/>
</dbReference>
<keyword evidence="10" id="KW-0862">Zinc</keyword>
<feature type="binding site" evidence="10">
    <location>
        <position position="566"/>
    </location>
    <ligand>
        <name>L-isoleucyl-5'-AMP</name>
        <dbReference type="ChEBI" id="CHEBI:178002"/>
    </ligand>
</feature>
<dbReference type="GO" id="GO:0005524">
    <property type="term" value="F:ATP binding"/>
    <property type="evidence" value="ECO:0007669"/>
    <property type="project" value="UniProtKB-UniRule"/>
</dbReference>
<dbReference type="SUPFAM" id="SSF52374">
    <property type="entry name" value="Nucleotidylyl transferase"/>
    <property type="match status" value="1"/>
</dbReference>
<reference evidence="14" key="1">
    <citation type="journal article" date="2021" name="PeerJ">
        <title>Extensive microbial diversity within the chicken gut microbiome revealed by metagenomics and culture.</title>
        <authorList>
            <person name="Gilroy R."/>
            <person name="Ravi A."/>
            <person name="Getino M."/>
            <person name="Pursley I."/>
            <person name="Horton D.L."/>
            <person name="Alikhan N.F."/>
            <person name="Baker D."/>
            <person name="Gharbi K."/>
            <person name="Hall N."/>
            <person name="Watson M."/>
            <person name="Adriaenssens E.M."/>
            <person name="Foster-Nyarko E."/>
            <person name="Jarju S."/>
            <person name="Secka A."/>
            <person name="Antonio M."/>
            <person name="Oren A."/>
            <person name="Chaudhuri R.R."/>
            <person name="La Ragione R."/>
            <person name="Hildebrand F."/>
            <person name="Pallen M.J."/>
        </authorList>
    </citation>
    <scope>NUCLEOTIDE SEQUENCE</scope>
    <source>
        <strain evidence="14">CHK179-5677</strain>
    </source>
</reference>
<dbReference type="EC" id="6.1.1.5" evidence="10"/>
<dbReference type="InterPro" id="IPR001412">
    <property type="entry name" value="aa-tRNA-synth_I_CS"/>
</dbReference>
<evidence type="ECO:0000313" key="15">
    <source>
        <dbReference type="Proteomes" id="UP000760668"/>
    </source>
</evidence>
<feature type="binding site" evidence="10">
    <location>
        <position position="912"/>
    </location>
    <ligand>
        <name>Zn(2+)</name>
        <dbReference type="ChEBI" id="CHEBI:29105"/>
    </ligand>
</feature>
<comment type="cofactor">
    <cofactor evidence="10">
        <name>Zn(2+)</name>
        <dbReference type="ChEBI" id="CHEBI:29105"/>
    </cofactor>
    <text evidence="10">Binds 1 zinc ion per subunit.</text>
</comment>
<gene>
    <name evidence="10 14" type="primary">ileS</name>
    <name evidence="14" type="ORF">K8V01_02885</name>
</gene>